<dbReference type="Proteomes" id="UP001255856">
    <property type="component" value="Unassembled WGS sequence"/>
</dbReference>
<dbReference type="InterPro" id="IPR015943">
    <property type="entry name" value="WD40/YVTN_repeat-like_dom_sf"/>
</dbReference>
<gene>
    <name evidence="5" type="ORF">QBZ16_005211</name>
</gene>
<evidence type="ECO:0000313" key="5">
    <source>
        <dbReference type="EMBL" id="KAK2076983.1"/>
    </source>
</evidence>
<sequence length="621" mass="65734">MGVPGEAPATSPQSTSGSSSLYESTGSRLTSPTSPGMTSGRDRPASTPGATGPPGNGPEVRRRISAKPDEAAAGAELFSVPPRQAPSSGIFVLPEAAFKIRDLDSGVEYALDKRFWIKDRDTGAVYVLEGSAPSGLGGGPAPDPAAAESSPGKVRDLFSGRTLTLDEFEDTMGYSRRSQLARRERGATTSSEGELPEAAAARLAEPRGSPSRGGIAGWLERAGREAGGSGSPRGGPAADGLPGLPVRSSVHGRRAGPAPRVRLVQRLEAHAGVIWTACFSRNGRYLASAGQDHIVRVWEVRSAARGGGGPSDGEAADSNGGGGAGAAPRASASSSSQLPDQPLLGAVPHRLFAGHKQDVLDLSWSRTQFLLSASMDKTVRLWHVSMEQCLRVFKHSDFVTAIDFHPDDDRTFVSGSIDGKLRLWSIPDQKVLSWQDVHEMVTAASFVPSGQRVAVGTMKGKCRFYAVQDDSLEYEAQIDVKNARGQHARGKKVTGVAFVARRPSQLLVTSNDSRVRLYDGYSLRAKFKGHANRSTQIRAAPDAAGATIVCGSDDGWVYRWAGAAAPREKVLAYDCFQAASDVVTVAIFAPERALESYPRPNPKVIVVAGYSGDIKVFEDFA</sequence>
<name>A0AAD9MKU2_PROWI</name>
<keyword evidence="2" id="KW-0677">Repeat</keyword>
<dbReference type="InterPro" id="IPR040324">
    <property type="entry name" value="WDR44/Dgr2"/>
</dbReference>
<feature type="compositionally biased region" description="Basic and acidic residues" evidence="4">
    <location>
        <begin position="59"/>
        <end position="70"/>
    </location>
</feature>
<feature type="compositionally biased region" description="Low complexity" evidence="4">
    <location>
        <begin position="234"/>
        <end position="245"/>
    </location>
</feature>
<dbReference type="PROSITE" id="PS00678">
    <property type="entry name" value="WD_REPEATS_1"/>
    <property type="match status" value="1"/>
</dbReference>
<proteinExistence type="predicted"/>
<dbReference type="InterPro" id="IPR019775">
    <property type="entry name" value="WD40_repeat_CS"/>
</dbReference>
<feature type="region of interest" description="Disordered" evidence="4">
    <location>
        <begin position="303"/>
        <end position="339"/>
    </location>
</feature>
<organism evidence="5 6">
    <name type="scientific">Prototheca wickerhamii</name>
    <dbReference type="NCBI Taxonomy" id="3111"/>
    <lineage>
        <taxon>Eukaryota</taxon>
        <taxon>Viridiplantae</taxon>
        <taxon>Chlorophyta</taxon>
        <taxon>core chlorophytes</taxon>
        <taxon>Trebouxiophyceae</taxon>
        <taxon>Chlorellales</taxon>
        <taxon>Chlorellaceae</taxon>
        <taxon>Prototheca</taxon>
    </lineage>
</organism>
<dbReference type="PRINTS" id="PR00320">
    <property type="entry name" value="GPROTEINBRPT"/>
</dbReference>
<dbReference type="AlphaFoldDB" id="A0AAD9MKU2"/>
<feature type="compositionally biased region" description="Polar residues" evidence="4">
    <location>
        <begin position="28"/>
        <end position="37"/>
    </location>
</feature>
<feature type="region of interest" description="Disordered" evidence="4">
    <location>
        <begin position="176"/>
        <end position="257"/>
    </location>
</feature>
<evidence type="ECO:0008006" key="7">
    <source>
        <dbReference type="Google" id="ProtNLM"/>
    </source>
</evidence>
<protein>
    <recommendedName>
        <fullName evidence="7">WD repeat-containing protein 44</fullName>
    </recommendedName>
</protein>
<dbReference type="InterPro" id="IPR036322">
    <property type="entry name" value="WD40_repeat_dom_sf"/>
</dbReference>
<feature type="region of interest" description="Disordered" evidence="4">
    <location>
        <begin position="131"/>
        <end position="155"/>
    </location>
</feature>
<evidence type="ECO:0000256" key="1">
    <source>
        <dbReference type="ARBA" id="ARBA00022574"/>
    </source>
</evidence>
<accession>A0AAD9MKU2</accession>
<evidence type="ECO:0000313" key="6">
    <source>
        <dbReference type="Proteomes" id="UP001255856"/>
    </source>
</evidence>
<evidence type="ECO:0000256" key="2">
    <source>
        <dbReference type="ARBA" id="ARBA00022737"/>
    </source>
</evidence>
<dbReference type="SMART" id="SM00320">
    <property type="entry name" value="WD40"/>
    <property type="match status" value="7"/>
</dbReference>
<dbReference type="InterPro" id="IPR001680">
    <property type="entry name" value="WD40_rpt"/>
</dbReference>
<dbReference type="InterPro" id="IPR020472">
    <property type="entry name" value="WD40_PAC1"/>
</dbReference>
<feature type="compositionally biased region" description="Low complexity" evidence="4">
    <location>
        <begin position="326"/>
        <end position="339"/>
    </location>
</feature>
<dbReference type="SUPFAM" id="SSF50978">
    <property type="entry name" value="WD40 repeat-like"/>
    <property type="match status" value="1"/>
</dbReference>
<feature type="compositionally biased region" description="Low complexity" evidence="4">
    <location>
        <begin position="7"/>
        <end position="27"/>
    </location>
</feature>
<feature type="repeat" description="WD" evidence="3">
    <location>
        <begin position="267"/>
        <end position="302"/>
    </location>
</feature>
<evidence type="ECO:0000256" key="4">
    <source>
        <dbReference type="SAM" id="MobiDB-lite"/>
    </source>
</evidence>
<keyword evidence="6" id="KW-1185">Reference proteome</keyword>
<dbReference type="PROSITE" id="PS50082">
    <property type="entry name" value="WD_REPEATS_2"/>
    <property type="match status" value="3"/>
</dbReference>
<dbReference type="Pfam" id="PF00400">
    <property type="entry name" value="WD40"/>
    <property type="match status" value="3"/>
</dbReference>
<evidence type="ECO:0000256" key="3">
    <source>
        <dbReference type="PROSITE-ProRule" id="PRU00221"/>
    </source>
</evidence>
<keyword evidence="1 3" id="KW-0853">WD repeat</keyword>
<feature type="repeat" description="WD" evidence="3">
    <location>
        <begin position="392"/>
        <end position="426"/>
    </location>
</feature>
<feature type="repeat" description="WD" evidence="3">
    <location>
        <begin position="352"/>
        <end position="392"/>
    </location>
</feature>
<reference evidence="5" key="1">
    <citation type="submission" date="2021-01" db="EMBL/GenBank/DDBJ databases">
        <authorList>
            <person name="Eckstrom K.M.E."/>
        </authorList>
    </citation>
    <scope>NUCLEOTIDE SEQUENCE</scope>
    <source>
        <strain evidence="5">UVCC 0001</strain>
    </source>
</reference>
<dbReference type="EMBL" id="JASFZW010000008">
    <property type="protein sequence ID" value="KAK2076983.1"/>
    <property type="molecule type" value="Genomic_DNA"/>
</dbReference>
<comment type="caution">
    <text evidence="5">The sequence shown here is derived from an EMBL/GenBank/DDBJ whole genome shotgun (WGS) entry which is preliminary data.</text>
</comment>
<feature type="compositionally biased region" description="Low complexity" evidence="4">
    <location>
        <begin position="192"/>
        <end position="208"/>
    </location>
</feature>
<dbReference type="PANTHER" id="PTHR14221">
    <property type="entry name" value="WD REPEAT DOMAIN 44"/>
    <property type="match status" value="1"/>
</dbReference>
<dbReference type="PROSITE" id="PS50294">
    <property type="entry name" value="WD_REPEATS_REGION"/>
    <property type="match status" value="3"/>
</dbReference>
<dbReference type="Gene3D" id="2.130.10.10">
    <property type="entry name" value="YVTN repeat-like/Quinoprotein amine dehydrogenase"/>
    <property type="match status" value="2"/>
</dbReference>
<dbReference type="PANTHER" id="PTHR14221:SF0">
    <property type="entry name" value="WD REPEAT-CONTAINING PROTEIN 44"/>
    <property type="match status" value="1"/>
</dbReference>
<feature type="region of interest" description="Disordered" evidence="4">
    <location>
        <begin position="1"/>
        <end position="87"/>
    </location>
</feature>